<feature type="transmembrane region" description="Helical" evidence="1">
    <location>
        <begin position="160"/>
        <end position="178"/>
    </location>
</feature>
<gene>
    <name evidence="2" type="ORF">ISP15_03675</name>
</gene>
<protein>
    <submittedName>
        <fullName evidence="2">Uncharacterized protein</fullName>
    </submittedName>
</protein>
<dbReference type="Proteomes" id="UP001620461">
    <property type="component" value="Unassembled WGS sequence"/>
</dbReference>
<dbReference type="RefSeq" id="WP_404545209.1">
    <property type="nucleotide sequence ID" value="NZ_JADIKJ010000002.1"/>
</dbReference>
<keyword evidence="1" id="KW-0472">Membrane</keyword>
<evidence type="ECO:0000256" key="1">
    <source>
        <dbReference type="SAM" id="Phobius"/>
    </source>
</evidence>
<keyword evidence="1" id="KW-1133">Transmembrane helix</keyword>
<keyword evidence="3" id="KW-1185">Reference proteome</keyword>
<comment type="caution">
    <text evidence="2">The sequence shown here is derived from an EMBL/GenBank/DDBJ whole genome shotgun (WGS) entry which is preliminary data.</text>
</comment>
<keyword evidence="1" id="KW-0812">Transmembrane</keyword>
<organism evidence="2 3">
    <name type="scientific">Dyella jejuensis</name>
    <dbReference type="NCBI Taxonomy" id="1432009"/>
    <lineage>
        <taxon>Bacteria</taxon>
        <taxon>Pseudomonadati</taxon>
        <taxon>Pseudomonadota</taxon>
        <taxon>Gammaproteobacteria</taxon>
        <taxon>Lysobacterales</taxon>
        <taxon>Rhodanobacteraceae</taxon>
        <taxon>Dyella</taxon>
    </lineage>
</organism>
<evidence type="ECO:0000313" key="2">
    <source>
        <dbReference type="EMBL" id="MFK2899422.1"/>
    </source>
</evidence>
<dbReference type="EMBL" id="JADIKJ010000002">
    <property type="protein sequence ID" value="MFK2899422.1"/>
    <property type="molecule type" value="Genomic_DNA"/>
</dbReference>
<feature type="transmembrane region" description="Helical" evidence="1">
    <location>
        <begin position="265"/>
        <end position="287"/>
    </location>
</feature>
<reference evidence="2 3" key="1">
    <citation type="submission" date="2020-10" db="EMBL/GenBank/DDBJ databases">
        <title>Phylogeny of dyella-like bacteria.</title>
        <authorList>
            <person name="Fu J."/>
        </authorList>
    </citation>
    <scope>NUCLEOTIDE SEQUENCE [LARGE SCALE GENOMIC DNA]</scope>
    <source>
        <strain evidence="2 3">JP1</strain>
    </source>
</reference>
<sequence>MSVLTNGGSILAVAKAYWSFLLDCLSPKRKLLRKLRIRWGAPSDKNGFMASRYFDFAHGASFHGWVDDKTWRDLEFQEIFCRMDNTVTPVGSQVLFSRLREYVADSEVLAQRYAIYMQMASNEVLREALQLPLSKLSDESNADLADILFGERRERSPNRAFIRAWSLLSLTSLALLMFSKLSPWWWLVAVFINVGMIFRDASREHRESEAMKHCGTLLNVADELAKMHALYPSLPQLTQLQDEAPQRAVVRKALFWFGLSKVPPFSLAFAVLNFAFLIDLMISVGTIERFF</sequence>
<evidence type="ECO:0000313" key="3">
    <source>
        <dbReference type="Proteomes" id="UP001620461"/>
    </source>
</evidence>
<accession>A0ABW8JHR5</accession>
<proteinExistence type="predicted"/>
<name>A0ABW8JHR5_9GAMM</name>